<evidence type="ECO:0000256" key="1">
    <source>
        <dbReference type="SAM" id="MobiDB-lite"/>
    </source>
</evidence>
<dbReference type="PANTHER" id="PTHR13076">
    <property type="entry name" value="COILED-COIL AND C2 DOMAIN-CONTAINING PROTEIN 1-LIKE"/>
    <property type="match status" value="1"/>
</dbReference>
<feature type="domain" description="DM14" evidence="2">
    <location>
        <begin position="181"/>
        <end position="223"/>
    </location>
</feature>
<feature type="region of interest" description="Disordered" evidence="1">
    <location>
        <begin position="130"/>
        <end position="211"/>
    </location>
</feature>
<reference evidence="4" key="1">
    <citation type="submission" date="2025-08" db="UniProtKB">
        <authorList>
            <consortium name="RefSeq"/>
        </authorList>
    </citation>
    <scope>IDENTIFICATION</scope>
    <source>
        <tissue evidence="4">Testes</tissue>
    </source>
</reference>
<feature type="domain" description="DM14" evidence="2">
    <location>
        <begin position="83"/>
        <end position="141"/>
    </location>
</feature>
<protein>
    <submittedName>
        <fullName evidence="4">Coiled-coil and C2 domain-containing protein 1-like</fullName>
    </submittedName>
</protein>
<feature type="compositionally biased region" description="Basic and acidic residues" evidence="1">
    <location>
        <begin position="187"/>
        <end position="205"/>
    </location>
</feature>
<feature type="non-terminal residue" evidence="4">
    <location>
        <position position="1"/>
    </location>
</feature>
<dbReference type="PANTHER" id="PTHR13076:SF9">
    <property type="entry name" value="COILED-COIL AND C2 DOMAIN-CONTAINING PROTEIN 1-LIKE"/>
    <property type="match status" value="1"/>
</dbReference>
<proteinExistence type="predicted"/>
<evidence type="ECO:0000313" key="3">
    <source>
        <dbReference type="Proteomes" id="UP000694865"/>
    </source>
</evidence>
<dbReference type="GeneID" id="102808237"/>
<dbReference type="Pfam" id="PF21528">
    <property type="entry name" value="CC2D1A-B_DM14"/>
    <property type="match status" value="3"/>
</dbReference>
<dbReference type="InterPro" id="IPR006608">
    <property type="entry name" value="CC2D1A/B_DM14"/>
</dbReference>
<evidence type="ECO:0000259" key="2">
    <source>
        <dbReference type="SMART" id="SM00685"/>
    </source>
</evidence>
<sequence>TLKDLERSAKSGKTINEDDIPPSVATGSQKPTATPPVAMEVDEPPKVAVTQQEPVEIEPVKPVVPVKPVEPVVVKDEEYYARFKLLSERKDQYKMAALVAKKQNDIQTASAHYKIAKQFELVIEAMEQGKPIDLSNIPPPPPSQKGTQPEIPPPSQQMESYEMDDSPPQSLGVPSPPKTPLEALQQRLDKYKAGVESAKKEDNSSKARRMGRIVKQFEDAIKKKN</sequence>
<name>A0ABM0MNS5_SACKO</name>
<accession>A0ABM0MNS5</accession>
<dbReference type="Proteomes" id="UP000694865">
    <property type="component" value="Unplaced"/>
</dbReference>
<organism evidence="3 4">
    <name type="scientific">Saccoglossus kowalevskii</name>
    <name type="common">Acorn worm</name>
    <dbReference type="NCBI Taxonomy" id="10224"/>
    <lineage>
        <taxon>Eukaryota</taxon>
        <taxon>Metazoa</taxon>
        <taxon>Hemichordata</taxon>
        <taxon>Enteropneusta</taxon>
        <taxon>Harrimaniidae</taxon>
        <taxon>Saccoglossus</taxon>
    </lineage>
</organism>
<dbReference type="RefSeq" id="XP_006821666.1">
    <property type="nucleotide sequence ID" value="XM_006821603.1"/>
</dbReference>
<dbReference type="InterPro" id="IPR039725">
    <property type="entry name" value="CC2D1A/B"/>
</dbReference>
<evidence type="ECO:0000313" key="4">
    <source>
        <dbReference type="RefSeq" id="XP_006821666.1"/>
    </source>
</evidence>
<keyword evidence="3" id="KW-1185">Reference proteome</keyword>
<dbReference type="SMART" id="SM00685">
    <property type="entry name" value="DM14"/>
    <property type="match status" value="2"/>
</dbReference>
<feature type="region of interest" description="Disordered" evidence="1">
    <location>
        <begin position="1"/>
        <end position="40"/>
    </location>
</feature>
<gene>
    <name evidence="4" type="primary">LOC102808237</name>
</gene>